<organism evidence="1 2">
    <name type="scientific">Dendrolimus kikuchii</name>
    <dbReference type="NCBI Taxonomy" id="765133"/>
    <lineage>
        <taxon>Eukaryota</taxon>
        <taxon>Metazoa</taxon>
        <taxon>Ecdysozoa</taxon>
        <taxon>Arthropoda</taxon>
        <taxon>Hexapoda</taxon>
        <taxon>Insecta</taxon>
        <taxon>Pterygota</taxon>
        <taxon>Neoptera</taxon>
        <taxon>Endopterygota</taxon>
        <taxon>Lepidoptera</taxon>
        <taxon>Glossata</taxon>
        <taxon>Ditrysia</taxon>
        <taxon>Bombycoidea</taxon>
        <taxon>Lasiocampidae</taxon>
        <taxon>Dendrolimus</taxon>
    </lineage>
</organism>
<dbReference type="EMBL" id="CM034406">
    <property type="protein sequence ID" value="KAJ0173136.1"/>
    <property type="molecule type" value="Genomic_DNA"/>
</dbReference>
<protein>
    <submittedName>
        <fullName evidence="1">Uncharacterized protein</fullName>
    </submittedName>
</protein>
<name>A0ACC1CNU9_9NEOP</name>
<sequence>MEYIPEHPLLRYKPDTMIALRKKYNLHKPGDMDRCVDILKEWIKQQEHFTKKDFSKEQLERFLMTLKGSIERTKLQLDKLCTMKTLLSRFFESCNAKNDFLHIKNKLIVGILPGMTEDYYRVCIGKVLYNKVDSKALLSAFQLGLMICEYFKSFDYNDGVIAIADFRGIDLMEFVSAINFIDLREAIMIGMEGYDTRVKGIHFISNSKAVEILVKLIKQLLSKKISERVHVHNSNETLYEHVPRELLPTDYGGEEKQYKEICDDWTKELSTEKNVKFFEEMKNARTNETLRRAINFNENYIGMAGTFRNLTVD</sequence>
<keyword evidence="2" id="KW-1185">Reference proteome</keyword>
<evidence type="ECO:0000313" key="2">
    <source>
        <dbReference type="Proteomes" id="UP000824533"/>
    </source>
</evidence>
<reference evidence="1 2" key="1">
    <citation type="journal article" date="2021" name="Front. Genet.">
        <title>Chromosome-Level Genome Assembly Reveals Significant Gene Expansion in the Toll and IMD Signaling Pathways of Dendrolimus kikuchii.</title>
        <authorList>
            <person name="Zhou J."/>
            <person name="Wu P."/>
            <person name="Xiong Z."/>
            <person name="Liu N."/>
            <person name="Zhao N."/>
            <person name="Ji M."/>
            <person name="Qiu Y."/>
            <person name="Yang B."/>
        </authorList>
    </citation>
    <scope>NUCLEOTIDE SEQUENCE [LARGE SCALE GENOMIC DNA]</scope>
    <source>
        <strain evidence="1">Ann1</strain>
    </source>
</reference>
<gene>
    <name evidence="1" type="ORF">K1T71_011312</name>
</gene>
<dbReference type="Proteomes" id="UP000824533">
    <property type="component" value="Linkage Group LG20"/>
</dbReference>
<evidence type="ECO:0000313" key="1">
    <source>
        <dbReference type="EMBL" id="KAJ0173136.1"/>
    </source>
</evidence>
<proteinExistence type="predicted"/>
<comment type="caution">
    <text evidence="1">The sequence shown here is derived from an EMBL/GenBank/DDBJ whole genome shotgun (WGS) entry which is preliminary data.</text>
</comment>
<accession>A0ACC1CNU9</accession>